<gene>
    <name evidence="8" type="ORF">FCM35_KLT13510</name>
</gene>
<dbReference type="InterPro" id="IPR036249">
    <property type="entry name" value="Thioredoxin-like_sf"/>
</dbReference>
<evidence type="ECO:0000256" key="2">
    <source>
        <dbReference type="ARBA" id="ARBA00008983"/>
    </source>
</evidence>
<dbReference type="OrthoDB" id="415696at2759"/>
<dbReference type="Pfam" id="PF00462">
    <property type="entry name" value="Glutaredoxin"/>
    <property type="match status" value="2"/>
</dbReference>
<dbReference type="GO" id="GO:0006879">
    <property type="term" value="P:intracellular iron ion homeostasis"/>
    <property type="evidence" value="ECO:0007669"/>
    <property type="project" value="TreeGrafter"/>
</dbReference>
<dbReference type="GO" id="GO:0051536">
    <property type="term" value="F:iron-sulfur cluster binding"/>
    <property type="evidence" value="ECO:0007669"/>
    <property type="project" value="UniProtKB-KW"/>
</dbReference>
<dbReference type="GO" id="GO:0005634">
    <property type="term" value="C:nucleus"/>
    <property type="evidence" value="ECO:0007669"/>
    <property type="project" value="TreeGrafter"/>
</dbReference>
<dbReference type="PROSITE" id="PS51354">
    <property type="entry name" value="GLUTAREDOXIN_2"/>
    <property type="match status" value="2"/>
</dbReference>
<accession>A0A833QP07</accession>
<dbReference type="Gene3D" id="3.40.30.10">
    <property type="entry name" value="Glutaredoxin"/>
    <property type="match status" value="3"/>
</dbReference>
<dbReference type="InterPro" id="IPR013766">
    <property type="entry name" value="Thioredoxin_domain"/>
</dbReference>
<dbReference type="SUPFAM" id="SSF52833">
    <property type="entry name" value="Thioredoxin-like"/>
    <property type="match status" value="3"/>
</dbReference>
<feature type="domain" description="Glutaredoxin" evidence="7">
    <location>
        <begin position="343"/>
        <end position="388"/>
    </location>
</feature>
<evidence type="ECO:0000259" key="7">
    <source>
        <dbReference type="Pfam" id="PF00462"/>
    </source>
</evidence>
<dbReference type="InterPro" id="IPR004480">
    <property type="entry name" value="Monothiol_GRX-rel"/>
</dbReference>
<comment type="function">
    <text evidence="1">May only reduce GSH-thiol disulfides, but not protein disulfides.</text>
</comment>
<dbReference type="EMBL" id="SWLB01000025">
    <property type="protein sequence ID" value="KAF3322369.1"/>
    <property type="molecule type" value="Genomic_DNA"/>
</dbReference>
<dbReference type="GO" id="GO:0005829">
    <property type="term" value="C:cytosol"/>
    <property type="evidence" value="ECO:0007669"/>
    <property type="project" value="TreeGrafter"/>
</dbReference>
<evidence type="ECO:0000256" key="1">
    <source>
        <dbReference type="ARBA" id="ARBA00002426"/>
    </source>
</evidence>
<protein>
    <submittedName>
        <fullName evidence="8">Monothiol glutaredoxin-S11-like protein</fullName>
    </submittedName>
</protein>
<dbReference type="PANTHER" id="PTHR10293">
    <property type="entry name" value="GLUTAREDOXIN FAMILY MEMBER"/>
    <property type="match status" value="1"/>
</dbReference>
<dbReference type="Proteomes" id="UP000623129">
    <property type="component" value="Unassembled WGS sequence"/>
</dbReference>
<comment type="similarity">
    <text evidence="2">Belongs to the glutaredoxin family. CGFS subfamily.</text>
</comment>
<evidence type="ECO:0000313" key="8">
    <source>
        <dbReference type="EMBL" id="KAF3322369.1"/>
    </source>
</evidence>
<evidence type="ECO:0000259" key="6">
    <source>
        <dbReference type="Pfam" id="PF00085"/>
    </source>
</evidence>
<comment type="caution">
    <text evidence="8">The sequence shown here is derived from an EMBL/GenBank/DDBJ whole genome shotgun (WGS) entry which is preliminary data.</text>
</comment>
<evidence type="ECO:0000256" key="4">
    <source>
        <dbReference type="ARBA" id="ARBA00023004"/>
    </source>
</evidence>
<keyword evidence="4" id="KW-0408">Iron</keyword>
<keyword evidence="3" id="KW-0479">Metal-binding</keyword>
<feature type="domain" description="Thioredoxin" evidence="6">
    <location>
        <begin position="44"/>
        <end position="136"/>
    </location>
</feature>
<evidence type="ECO:0000313" key="9">
    <source>
        <dbReference type="Proteomes" id="UP000623129"/>
    </source>
</evidence>
<evidence type="ECO:0000256" key="5">
    <source>
        <dbReference type="ARBA" id="ARBA00023014"/>
    </source>
</evidence>
<keyword evidence="9" id="KW-1185">Reference proteome</keyword>
<organism evidence="8 9">
    <name type="scientific">Carex littledalei</name>
    <dbReference type="NCBI Taxonomy" id="544730"/>
    <lineage>
        <taxon>Eukaryota</taxon>
        <taxon>Viridiplantae</taxon>
        <taxon>Streptophyta</taxon>
        <taxon>Embryophyta</taxon>
        <taxon>Tracheophyta</taxon>
        <taxon>Spermatophyta</taxon>
        <taxon>Magnoliopsida</taxon>
        <taxon>Liliopsida</taxon>
        <taxon>Poales</taxon>
        <taxon>Cyperaceae</taxon>
        <taxon>Cyperoideae</taxon>
        <taxon>Cariceae</taxon>
        <taxon>Carex</taxon>
        <taxon>Carex subgen. Euthyceras</taxon>
    </lineage>
</organism>
<dbReference type="InterPro" id="IPR002109">
    <property type="entry name" value="Glutaredoxin"/>
</dbReference>
<dbReference type="PANTHER" id="PTHR10293:SF73">
    <property type="entry name" value="GLUTAREDOXIN-3"/>
    <property type="match status" value="1"/>
</dbReference>
<proteinExistence type="inferred from homology"/>
<feature type="domain" description="Glutaredoxin" evidence="7">
    <location>
        <begin position="203"/>
        <end position="267"/>
    </location>
</feature>
<dbReference type="AlphaFoldDB" id="A0A833QP07"/>
<dbReference type="CDD" id="cd03028">
    <property type="entry name" value="GRX_PICOT_like"/>
    <property type="match status" value="1"/>
</dbReference>
<keyword evidence="5" id="KW-0411">Iron-sulfur</keyword>
<dbReference type="GO" id="GO:0046872">
    <property type="term" value="F:metal ion binding"/>
    <property type="evidence" value="ECO:0007669"/>
    <property type="project" value="UniProtKB-KW"/>
</dbReference>
<dbReference type="Pfam" id="PF00085">
    <property type="entry name" value="Thioredoxin"/>
    <property type="match status" value="1"/>
</dbReference>
<evidence type="ECO:0000256" key="3">
    <source>
        <dbReference type="ARBA" id="ARBA00022723"/>
    </source>
</evidence>
<name>A0A833QP07_9POAL</name>
<reference evidence="8" key="1">
    <citation type="submission" date="2020-01" db="EMBL/GenBank/DDBJ databases">
        <title>Genome sequence of Kobresia littledalei, the first chromosome-level genome in the family Cyperaceae.</title>
        <authorList>
            <person name="Qu G."/>
        </authorList>
    </citation>
    <scope>NUCLEOTIDE SEQUENCE</scope>
    <source>
        <strain evidence="8">C.B.Clarke</strain>
        <tissue evidence="8">Leaf</tissue>
    </source>
</reference>
<sequence>MNTNTASTCTFYSHRNLFPHNLGSQSKREKSSSSMANLREIQSKEQLEEALHGPTPIAVVHFSGAGREASRQMDQVFSQLATDFPHALFLRVEVEGQDEISEAYKISEIPYFVFYKDGNIVETLGVADPSSLANKVASIAGYTNSAGPAAPASLGRAAGPTVIEKVQEMSKEQGSSSNIQKPTPGLSSDLVTRVKQLIDSHPIFLFMKGSPEKTNCVFSKKVVEILQEEGVAFGSFDVLTDDEIREAVKLYANWPAYPQLFCNGSLIGGSDIVVALHENGELSNVFRDQGFDGSGSSSGVADSITGLNDKLMSQLKCLVNAKPVMVFLEGKNDQPKGYSGTSIIEILGEERAPFETFDVLLDEEVKEGLKMLSNWSAYPQVYVKGKFIGGSDIVSEMHKSGELKRLLSENGTIMSN</sequence>
<dbReference type="InterPro" id="IPR033658">
    <property type="entry name" value="GRX_PICOT-like"/>
</dbReference>